<evidence type="ECO:0000313" key="2">
    <source>
        <dbReference type="EMBL" id="CCD13757.1"/>
    </source>
</evidence>
<name>F9W967_TRYCI</name>
<protein>
    <submittedName>
        <fullName evidence="2">WGS project CAEQ00000000 data, annotated contig 1829</fullName>
    </submittedName>
</protein>
<proteinExistence type="predicted"/>
<feature type="compositionally biased region" description="Polar residues" evidence="1">
    <location>
        <begin position="29"/>
        <end position="38"/>
    </location>
</feature>
<comment type="caution">
    <text evidence="2">The sequence shown here is derived from an EMBL/GenBank/DDBJ whole genome shotgun (WGS) entry which is preliminary data.</text>
</comment>
<feature type="region of interest" description="Disordered" evidence="1">
    <location>
        <begin position="86"/>
        <end position="133"/>
    </location>
</feature>
<feature type="region of interest" description="Disordered" evidence="1">
    <location>
        <begin position="1"/>
        <end position="42"/>
    </location>
</feature>
<organism evidence="2 3">
    <name type="scientific">Trypanosoma congolense (strain IL3000)</name>
    <dbReference type="NCBI Taxonomy" id="1068625"/>
    <lineage>
        <taxon>Eukaryota</taxon>
        <taxon>Discoba</taxon>
        <taxon>Euglenozoa</taxon>
        <taxon>Kinetoplastea</taxon>
        <taxon>Metakinetoplastina</taxon>
        <taxon>Trypanosomatida</taxon>
        <taxon>Trypanosomatidae</taxon>
        <taxon>Trypanosoma</taxon>
        <taxon>Nannomonas</taxon>
    </lineage>
</organism>
<reference evidence="2 3" key="2">
    <citation type="journal article" date="2012" name="Proc. Natl. Acad. Sci. U.S.A.">
        <title>Antigenic diversity is generated by distinct evolutionary mechanisms in African trypanosome species.</title>
        <authorList>
            <person name="Jackson A.P."/>
            <person name="Berry A."/>
            <person name="Aslett M."/>
            <person name="Allison H.C."/>
            <person name="Burton P."/>
            <person name="Vavrova-Anderson J."/>
            <person name="Brown R."/>
            <person name="Browne H."/>
            <person name="Corton N."/>
            <person name="Hauser H."/>
            <person name="Gamble J."/>
            <person name="Gilderthorp R."/>
            <person name="Marcello L."/>
            <person name="McQuillan J."/>
            <person name="Otto T.D."/>
            <person name="Quail M.A."/>
            <person name="Sanders M.J."/>
            <person name="van Tonder A."/>
            <person name="Ginger M.L."/>
            <person name="Field M.C."/>
            <person name="Barry J.D."/>
            <person name="Hertz-Fowler C."/>
            <person name="Berriman M."/>
        </authorList>
    </citation>
    <scope>NUCLEOTIDE SEQUENCE [LARGE SCALE GENOMIC DNA]</scope>
    <source>
        <strain evidence="2 3">IL3000</strain>
    </source>
</reference>
<feature type="compositionally biased region" description="Polar residues" evidence="1">
    <location>
        <begin position="92"/>
        <end position="121"/>
    </location>
</feature>
<feature type="region of interest" description="Disordered" evidence="1">
    <location>
        <begin position="151"/>
        <end position="179"/>
    </location>
</feature>
<evidence type="ECO:0000313" key="3">
    <source>
        <dbReference type="Proteomes" id="UP000000702"/>
    </source>
</evidence>
<feature type="non-terminal residue" evidence="2">
    <location>
        <position position="179"/>
    </location>
</feature>
<dbReference type="VEuPathDB" id="TriTrypDB:TcIL3000_0_44640"/>
<dbReference type="AlphaFoldDB" id="F9W967"/>
<keyword evidence="3" id="KW-1185">Reference proteome</keyword>
<dbReference type="EMBL" id="CAEQ01001274">
    <property type="protein sequence ID" value="CCD13757.1"/>
    <property type="molecule type" value="Genomic_DNA"/>
</dbReference>
<evidence type="ECO:0000256" key="1">
    <source>
        <dbReference type="SAM" id="MobiDB-lite"/>
    </source>
</evidence>
<accession>F9W967</accession>
<gene>
    <name evidence="2" type="ORF">TCIL3000_0_44640</name>
</gene>
<dbReference type="Proteomes" id="UP000000702">
    <property type="component" value="Unassembled WGS sequence"/>
</dbReference>
<sequence length="179" mass="18832">MNDPEVCDDTTRSQSTATPHASDAGVRVRQSTSGTTAAGYTPTADNRLFFHSTATASQNLFLGLYERVSEDDCVCVEDPSTQSIATAGKCSAASNQRASQGTQHGSLGATRNAQPAQSVQGSDDPYSSGCAVTGTQLPSFQDSPIKYACMSSSEPSLRKSTPAPQHHTSSAIIHDRERC</sequence>
<feature type="compositionally biased region" description="Polar residues" evidence="1">
    <location>
        <begin position="151"/>
        <end position="171"/>
    </location>
</feature>
<reference evidence="3" key="1">
    <citation type="submission" date="2011-07" db="EMBL/GenBank/DDBJ databases">
        <title>Divergent evolution of antigenic variation in African trypanosomes.</title>
        <authorList>
            <person name="Jackson A.P."/>
            <person name="Berry A."/>
            <person name="Allison H.C."/>
            <person name="Burton P."/>
            <person name="Anderson J."/>
            <person name="Aslett M."/>
            <person name="Brown R."/>
            <person name="Corton N."/>
            <person name="Harris D."/>
            <person name="Hauser H."/>
            <person name="Gamble J."/>
            <person name="Gilderthorp R."/>
            <person name="McQuillan J."/>
            <person name="Quail M.A."/>
            <person name="Sanders M."/>
            <person name="Van Tonder A."/>
            <person name="Ginger M.L."/>
            <person name="Donelson J.E."/>
            <person name="Field M.C."/>
            <person name="Barry J.D."/>
            <person name="Berriman M."/>
            <person name="Hertz-Fowler C."/>
        </authorList>
    </citation>
    <scope>NUCLEOTIDE SEQUENCE [LARGE SCALE GENOMIC DNA]</scope>
    <source>
        <strain evidence="3">IL3000</strain>
    </source>
</reference>